<organism evidence="13 14">
    <name type="scientific">Lactobacillus bombicola</name>
    <dbReference type="NCBI Taxonomy" id="1505723"/>
    <lineage>
        <taxon>Bacteria</taxon>
        <taxon>Bacillati</taxon>
        <taxon>Bacillota</taxon>
        <taxon>Bacilli</taxon>
        <taxon>Lactobacillales</taxon>
        <taxon>Lactobacillaceae</taxon>
        <taxon>Lactobacillus</taxon>
    </lineage>
</organism>
<dbReference type="InterPro" id="IPR038770">
    <property type="entry name" value="Na+/solute_symporter_sf"/>
</dbReference>
<dbReference type="GO" id="GO:0015297">
    <property type="term" value="F:antiporter activity"/>
    <property type="evidence" value="ECO:0007669"/>
    <property type="project" value="UniProtKB-KW"/>
</dbReference>
<feature type="transmembrane region" description="Helical" evidence="11">
    <location>
        <begin position="29"/>
        <end position="47"/>
    </location>
</feature>
<dbReference type="AlphaFoldDB" id="A0A1I1T2Q9"/>
<evidence type="ECO:0000256" key="11">
    <source>
        <dbReference type="SAM" id="Phobius"/>
    </source>
</evidence>
<dbReference type="EMBL" id="FOMN01000007">
    <property type="protein sequence ID" value="SFD52975.1"/>
    <property type="molecule type" value="Genomic_DNA"/>
</dbReference>
<evidence type="ECO:0000256" key="5">
    <source>
        <dbReference type="ARBA" id="ARBA00022692"/>
    </source>
</evidence>
<comment type="subcellular location">
    <subcellularLocation>
        <location evidence="1">Membrane</location>
        <topology evidence="1">Multi-pass membrane protein</topology>
    </subcellularLocation>
</comment>
<feature type="transmembrane region" description="Helical" evidence="11">
    <location>
        <begin position="355"/>
        <end position="378"/>
    </location>
</feature>
<feature type="transmembrane region" description="Helical" evidence="11">
    <location>
        <begin position="113"/>
        <end position="132"/>
    </location>
</feature>
<keyword evidence="7" id="KW-0915">Sodium</keyword>
<evidence type="ECO:0000256" key="6">
    <source>
        <dbReference type="ARBA" id="ARBA00022989"/>
    </source>
</evidence>
<evidence type="ECO:0000256" key="10">
    <source>
        <dbReference type="ARBA" id="ARBA00023201"/>
    </source>
</evidence>
<keyword evidence="5 11" id="KW-0812">Transmembrane</keyword>
<evidence type="ECO:0000256" key="3">
    <source>
        <dbReference type="ARBA" id="ARBA00022448"/>
    </source>
</evidence>
<feature type="transmembrane region" description="Helical" evidence="11">
    <location>
        <begin position="6"/>
        <end position="22"/>
    </location>
</feature>
<feature type="transmembrane region" description="Helical" evidence="11">
    <location>
        <begin position="265"/>
        <end position="285"/>
    </location>
</feature>
<evidence type="ECO:0000313" key="14">
    <source>
        <dbReference type="Proteomes" id="UP000199599"/>
    </source>
</evidence>
<evidence type="ECO:0000256" key="8">
    <source>
        <dbReference type="ARBA" id="ARBA00023065"/>
    </source>
</evidence>
<keyword evidence="9 11" id="KW-0472">Membrane</keyword>
<name>A0A1I1T2Q9_9LACO</name>
<gene>
    <name evidence="13" type="ORF">SAMN04487792_1248</name>
</gene>
<feature type="transmembrane region" description="Helical" evidence="11">
    <location>
        <begin position="144"/>
        <end position="168"/>
    </location>
</feature>
<feature type="transmembrane region" description="Helical" evidence="11">
    <location>
        <begin position="53"/>
        <end position="71"/>
    </location>
</feature>
<keyword evidence="3" id="KW-0813">Transport</keyword>
<dbReference type="RefSeq" id="WP_090093527.1">
    <property type="nucleotide sequence ID" value="NZ_CBCRVU010000005.1"/>
</dbReference>
<feature type="domain" description="Cation/H+ exchanger transmembrane" evidence="12">
    <location>
        <begin position="13"/>
        <end position="376"/>
    </location>
</feature>
<dbReference type="GO" id="GO:0006814">
    <property type="term" value="P:sodium ion transport"/>
    <property type="evidence" value="ECO:0007669"/>
    <property type="project" value="UniProtKB-KW"/>
</dbReference>
<dbReference type="GO" id="GO:0016020">
    <property type="term" value="C:membrane"/>
    <property type="evidence" value="ECO:0007669"/>
    <property type="project" value="UniProtKB-SubCell"/>
</dbReference>
<dbReference type="Pfam" id="PF00999">
    <property type="entry name" value="Na_H_Exchanger"/>
    <property type="match status" value="1"/>
</dbReference>
<dbReference type="Proteomes" id="UP000199599">
    <property type="component" value="Unassembled WGS sequence"/>
</dbReference>
<comment type="similarity">
    <text evidence="2">Belongs to the monovalent cation:proton antiporter 2 (CPA2) transporter (TC 2.A.37) family.</text>
</comment>
<feature type="transmembrane region" description="Helical" evidence="11">
    <location>
        <begin position="83"/>
        <end position="107"/>
    </location>
</feature>
<keyword evidence="4" id="KW-0050">Antiport</keyword>
<keyword evidence="6 11" id="KW-1133">Transmembrane helix</keyword>
<evidence type="ECO:0000256" key="2">
    <source>
        <dbReference type="ARBA" id="ARBA00005551"/>
    </source>
</evidence>
<keyword evidence="8" id="KW-0406">Ion transport</keyword>
<accession>A0A1I1T2Q9</accession>
<dbReference type="InterPro" id="IPR006153">
    <property type="entry name" value="Cation/H_exchanger_TM"/>
</dbReference>
<dbReference type="PANTHER" id="PTHR43562:SF3">
    <property type="entry name" value="SODIUM ION_PROTON EXCHANGER (EUROFUNG)"/>
    <property type="match status" value="1"/>
</dbReference>
<protein>
    <submittedName>
        <fullName evidence="13">Sodium/proton antiporter NapA, CPA2 family (TC 2.A.37.2.1)</fullName>
    </submittedName>
</protein>
<evidence type="ECO:0000256" key="9">
    <source>
        <dbReference type="ARBA" id="ARBA00023136"/>
    </source>
</evidence>
<evidence type="ECO:0000256" key="7">
    <source>
        <dbReference type="ARBA" id="ARBA00023053"/>
    </source>
</evidence>
<dbReference type="PANTHER" id="PTHR43562">
    <property type="entry name" value="NAPA-TYPE SODIUM/HYDROGEN ANTIPORTER"/>
    <property type="match status" value="1"/>
</dbReference>
<feature type="transmembrane region" description="Helical" evidence="11">
    <location>
        <begin position="219"/>
        <end position="245"/>
    </location>
</feature>
<dbReference type="GO" id="GO:1902600">
    <property type="term" value="P:proton transmembrane transport"/>
    <property type="evidence" value="ECO:0007669"/>
    <property type="project" value="InterPro"/>
</dbReference>
<evidence type="ECO:0000313" key="13">
    <source>
        <dbReference type="EMBL" id="SFD52975.1"/>
    </source>
</evidence>
<keyword evidence="10" id="KW-0739">Sodium transport</keyword>
<feature type="transmembrane region" description="Helical" evidence="11">
    <location>
        <begin position="180"/>
        <end position="198"/>
    </location>
</feature>
<proteinExistence type="inferred from homology"/>
<feature type="transmembrane region" description="Helical" evidence="11">
    <location>
        <begin position="292"/>
        <end position="309"/>
    </location>
</feature>
<reference evidence="14" key="1">
    <citation type="submission" date="2016-10" db="EMBL/GenBank/DDBJ databases">
        <authorList>
            <person name="Varghese N."/>
            <person name="Submissions S."/>
        </authorList>
    </citation>
    <scope>NUCLEOTIDE SEQUENCE [LARGE SCALE GENOMIC DNA]</scope>
    <source>
        <strain evidence="14">R-53102</strain>
    </source>
</reference>
<dbReference type="Gene3D" id="1.20.1530.20">
    <property type="match status" value="1"/>
</dbReference>
<sequence>MEFIQELVLILLASTVLGQIFVRFDMPAVIGELLAGVLLGTAVLNWVRPSNLISVFSQIGVILLMTLAGMESDINLLKKCFKVSFCVASVGVILPIILMGIASYLYGVKPLEAILIGIIFSATSVSISAIVLEEKHQLHSIAGTTILGAAVVDDILSVIVLGLFTTFSQGTGNKQPTNNIMVNTIIQLLFFFLLYLLYKFVPYLKVLFLRIKNNQIVNIIYLLLIFTVSWIAEAVGLSAIIGAYFCGLAIRQLESYKKVYKAVSNIGYEMFIPVFFVNIGLMLTFKNFYKELGFILIMTILAIASKFWAGKYTSRILGLSKSSSDIVGAGIISRGEVALIVAQMGCNSRLLSENIYSSLIIVIVVTTILSPIILNYFIKKANSDVD</sequence>
<evidence type="ECO:0000256" key="1">
    <source>
        <dbReference type="ARBA" id="ARBA00004141"/>
    </source>
</evidence>
<evidence type="ECO:0000256" key="4">
    <source>
        <dbReference type="ARBA" id="ARBA00022449"/>
    </source>
</evidence>
<evidence type="ECO:0000259" key="12">
    <source>
        <dbReference type="Pfam" id="PF00999"/>
    </source>
</evidence>
<dbReference type="STRING" id="1505723.SAMN04487792_1248"/>